<dbReference type="Proteomes" id="UP000266723">
    <property type="component" value="Unassembled WGS sequence"/>
</dbReference>
<proteinExistence type="predicted"/>
<evidence type="ECO:0000313" key="2">
    <source>
        <dbReference type="Proteomes" id="UP000266723"/>
    </source>
</evidence>
<keyword evidence="2" id="KW-1185">Reference proteome</keyword>
<dbReference type="EMBL" id="QGKV02001556">
    <property type="protein sequence ID" value="KAF3515541.1"/>
    <property type="molecule type" value="Genomic_DNA"/>
</dbReference>
<gene>
    <name evidence="1" type="ORF">DY000_02062186</name>
</gene>
<name>A0ABQ7AND6_BRACR</name>
<comment type="caution">
    <text evidence="1">The sequence shown here is derived from an EMBL/GenBank/DDBJ whole genome shotgun (WGS) entry which is preliminary data.</text>
</comment>
<evidence type="ECO:0000313" key="1">
    <source>
        <dbReference type="EMBL" id="KAF3515541.1"/>
    </source>
</evidence>
<protein>
    <submittedName>
        <fullName evidence="1">Uncharacterized protein</fullName>
    </submittedName>
</protein>
<reference evidence="1 2" key="1">
    <citation type="journal article" date="2020" name="BMC Genomics">
        <title>Intraspecific diversification of the crop wild relative Brassica cretica Lam. using demographic model selection.</title>
        <authorList>
            <person name="Kioukis A."/>
            <person name="Michalopoulou V.A."/>
            <person name="Briers L."/>
            <person name="Pirintsos S."/>
            <person name="Studholme D.J."/>
            <person name="Pavlidis P."/>
            <person name="Sarris P.F."/>
        </authorList>
    </citation>
    <scope>NUCLEOTIDE SEQUENCE [LARGE SCALE GENOMIC DNA]</scope>
    <source>
        <strain evidence="2">cv. PFS-1207/04</strain>
    </source>
</reference>
<organism evidence="1 2">
    <name type="scientific">Brassica cretica</name>
    <name type="common">Mustard</name>
    <dbReference type="NCBI Taxonomy" id="69181"/>
    <lineage>
        <taxon>Eukaryota</taxon>
        <taxon>Viridiplantae</taxon>
        <taxon>Streptophyta</taxon>
        <taxon>Embryophyta</taxon>
        <taxon>Tracheophyta</taxon>
        <taxon>Spermatophyta</taxon>
        <taxon>Magnoliopsida</taxon>
        <taxon>eudicotyledons</taxon>
        <taxon>Gunneridae</taxon>
        <taxon>Pentapetalae</taxon>
        <taxon>rosids</taxon>
        <taxon>malvids</taxon>
        <taxon>Brassicales</taxon>
        <taxon>Brassicaceae</taxon>
        <taxon>Brassiceae</taxon>
        <taxon>Brassica</taxon>
    </lineage>
</organism>
<accession>A0ABQ7AND6</accession>
<sequence>MVMAVNGARAVIQEGARNKGVPLPTFEDEPAIPPVSEMDVDSVRCKLSLMSTTPRASYSGEAREAARRRFRSGKLDELRWIVLVSIDTELRISIDIIQSKSINRLSRASIDDTYGVNRILQCREDFEEFAARHPHPPNPVYVKIDRHSDTLVD</sequence>